<dbReference type="GO" id="GO:0098552">
    <property type="term" value="C:side of membrane"/>
    <property type="evidence" value="ECO:0007669"/>
    <property type="project" value="UniProtKB-ARBA"/>
</dbReference>
<organism evidence="3 4">
    <name type="scientific">Candidatus Magasanikbacteria bacterium CG_4_9_14_3_um_filter_32_9</name>
    <dbReference type="NCBI Taxonomy" id="1974644"/>
    <lineage>
        <taxon>Bacteria</taxon>
        <taxon>Candidatus Magasanikiibacteriota</taxon>
    </lineage>
</organism>
<dbReference type="PANTHER" id="PTHR10264">
    <property type="entry name" value="BAND 7 PROTEIN-RELATED"/>
    <property type="match status" value="1"/>
</dbReference>
<feature type="domain" description="Band 7" evidence="2">
    <location>
        <begin position="14"/>
        <end position="171"/>
    </location>
</feature>
<dbReference type="InterPro" id="IPR001972">
    <property type="entry name" value="Stomatin_HflK_fam"/>
</dbReference>
<dbReference type="Pfam" id="PF01145">
    <property type="entry name" value="Band_7"/>
    <property type="match status" value="1"/>
</dbReference>
<dbReference type="PRINTS" id="PR00721">
    <property type="entry name" value="STOMATIN"/>
</dbReference>
<dbReference type="SUPFAM" id="SSF117892">
    <property type="entry name" value="Band 7/SPFH domain"/>
    <property type="match status" value="1"/>
</dbReference>
<evidence type="ECO:0000259" key="2">
    <source>
        <dbReference type="SMART" id="SM00244"/>
    </source>
</evidence>
<comment type="similarity">
    <text evidence="1">Belongs to the band 7/mec-2 family.</text>
</comment>
<dbReference type="GO" id="GO:0005886">
    <property type="term" value="C:plasma membrane"/>
    <property type="evidence" value="ECO:0007669"/>
    <property type="project" value="InterPro"/>
</dbReference>
<dbReference type="CDD" id="cd08826">
    <property type="entry name" value="SPFH_eoslipins_u1"/>
    <property type="match status" value="1"/>
</dbReference>
<evidence type="ECO:0000313" key="4">
    <source>
        <dbReference type="Proteomes" id="UP000230843"/>
    </source>
</evidence>
<evidence type="ECO:0000256" key="1">
    <source>
        <dbReference type="ARBA" id="ARBA00008164"/>
    </source>
</evidence>
<dbReference type="InterPro" id="IPR043202">
    <property type="entry name" value="Band-7_stomatin-like"/>
</dbReference>
<dbReference type="PANTHER" id="PTHR10264:SF19">
    <property type="entry name" value="AT06885P-RELATED"/>
    <property type="match status" value="1"/>
</dbReference>
<reference evidence="4" key="1">
    <citation type="submission" date="2017-09" db="EMBL/GenBank/DDBJ databases">
        <title>Depth-based differentiation of microbial function through sediment-hosted aquifers and enrichment of novel symbionts in the deep terrestrial subsurface.</title>
        <authorList>
            <person name="Probst A.J."/>
            <person name="Ladd B."/>
            <person name="Jarett J.K."/>
            <person name="Geller-Mcgrath D.E."/>
            <person name="Sieber C.M.K."/>
            <person name="Emerson J.B."/>
            <person name="Anantharaman K."/>
            <person name="Thomas B.C."/>
            <person name="Malmstrom R."/>
            <person name="Stieglmeier M."/>
            <person name="Klingl A."/>
            <person name="Woyke T."/>
            <person name="Ryan C.M."/>
            <person name="Banfield J.F."/>
        </authorList>
    </citation>
    <scope>NUCLEOTIDE SEQUENCE [LARGE SCALE GENOMIC DNA]</scope>
</reference>
<dbReference type="Gene3D" id="3.30.479.30">
    <property type="entry name" value="Band 7 domain"/>
    <property type="match status" value="1"/>
</dbReference>
<evidence type="ECO:0000313" key="3">
    <source>
        <dbReference type="EMBL" id="PJA89677.1"/>
    </source>
</evidence>
<gene>
    <name evidence="3" type="ORF">CO137_02980</name>
</gene>
<dbReference type="EMBL" id="PFVJ01000062">
    <property type="protein sequence ID" value="PJA89677.1"/>
    <property type="molecule type" value="Genomic_DNA"/>
</dbReference>
<sequence>MYTVPILIVVILLISIRQINEYQRGIKFTFGKFSKVLNPGWRLILPVIQSMTKVDIRVRTADVPFQEAITKDNVSAKINAVIYYKISDSAKAVLEIENFTFAVSQLAQTTMRNIVGEMELDELLANREAAAEKIKEIVDKASDPWGIQVETVELKDIILADDMQRVIAKQAEAEREKRAVIIKSTGEVLASENLATAAKMLASSPGALHLRTLNTLNDLSSDQSNTVVFAIPLEILRAFEGGTGLNMESLKAITEKTGKLL</sequence>
<dbReference type="SMART" id="SM00244">
    <property type="entry name" value="PHB"/>
    <property type="match status" value="1"/>
</dbReference>
<dbReference type="InterPro" id="IPR001107">
    <property type="entry name" value="Band_7"/>
</dbReference>
<dbReference type="Proteomes" id="UP000230843">
    <property type="component" value="Unassembled WGS sequence"/>
</dbReference>
<comment type="caution">
    <text evidence="3">The sequence shown here is derived from an EMBL/GenBank/DDBJ whole genome shotgun (WGS) entry which is preliminary data.</text>
</comment>
<dbReference type="Gene3D" id="6.10.250.2090">
    <property type="match status" value="1"/>
</dbReference>
<protein>
    <recommendedName>
        <fullName evidence="2">Band 7 domain-containing protein</fullName>
    </recommendedName>
</protein>
<accession>A0A2M7Z6C4</accession>
<dbReference type="InterPro" id="IPR036013">
    <property type="entry name" value="Band_7/SPFH_dom_sf"/>
</dbReference>
<proteinExistence type="inferred from homology"/>
<dbReference type="AlphaFoldDB" id="A0A2M7Z6C4"/>
<name>A0A2M7Z6C4_9BACT</name>
<dbReference type="FunFam" id="3.30.479.30:FF:000004">
    <property type="entry name" value="Putative membrane protease family, stomatin"/>
    <property type="match status" value="1"/>
</dbReference>